<name>A0AA97PGQ2_PYRO3</name>
<accession>A0AA97PGQ2</accession>
<dbReference type="Proteomes" id="UP000011086">
    <property type="component" value="Unassembled WGS sequence"/>
</dbReference>
<dbReference type="AlphaFoldDB" id="A0AA97PGQ2"/>
<proteinExistence type="predicted"/>
<gene>
    <name evidence="1" type="ORF">OOU_Y34scaffold00832g3</name>
</gene>
<sequence>MQYSFILSTAMATYSLFSVSSARDPFKVSMPSVLYRVDVAPPREVGNDGIRGKDMVFTSNLMAARTAASKIHSSSKPRLGAYVYYIKTAGVEDLFAYTGDGGSSEIKEFRTSEGIPLAHIVKGEAIARDGQVIKTWDFTMPNRW</sequence>
<reference evidence="1" key="1">
    <citation type="journal article" date="2012" name="PLoS Genet.">
        <title>Comparative analysis of the genomes of two field isolates of the rice blast fungus Magnaporthe oryzae.</title>
        <authorList>
            <person name="Xue M."/>
            <person name="Yang J."/>
            <person name="Li Z."/>
            <person name="Hu S."/>
            <person name="Yao N."/>
            <person name="Dean R.A."/>
            <person name="Zhao W."/>
            <person name="Shen M."/>
            <person name="Zhang H."/>
            <person name="Li C."/>
            <person name="Liu L."/>
            <person name="Cao L."/>
            <person name="Xu X."/>
            <person name="Xing Y."/>
            <person name="Hsiang T."/>
            <person name="Zhang Z."/>
            <person name="Xu J.R."/>
            <person name="Peng Y.L."/>
        </authorList>
    </citation>
    <scope>NUCLEOTIDE SEQUENCE</scope>
    <source>
        <strain evidence="1">Y34</strain>
    </source>
</reference>
<organism evidence="1">
    <name type="scientific">Pyricularia oryzae (strain Y34)</name>
    <name type="common">Rice blast fungus</name>
    <name type="synonym">Magnaporthe oryzae</name>
    <dbReference type="NCBI Taxonomy" id="1143189"/>
    <lineage>
        <taxon>Eukaryota</taxon>
        <taxon>Fungi</taxon>
        <taxon>Dikarya</taxon>
        <taxon>Ascomycota</taxon>
        <taxon>Pezizomycotina</taxon>
        <taxon>Sordariomycetes</taxon>
        <taxon>Sordariomycetidae</taxon>
        <taxon>Magnaporthales</taxon>
        <taxon>Pyriculariaceae</taxon>
        <taxon>Pyricularia</taxon>
    </lineage>
</organism>
<evidence type="ECO:0000313" key="1">
    <source>
        <dbReference type="EMBL" id="ELQ33976.1"/>
    </source>
</evidence>
<dbReference type="EMBL" id="JH793728">
    <property type="protein sequence ID" value="ELQ33976.1"/>
    <property type="molecule type" value="Genomic_DNA"/>
</dbReference>
<protein>
    <submittedName>
        <fullName evidence="1">Uncharacterized protein</fullName>
    </submittedName>
</protein>